<dbReference type="AlphaFoldDB" id="A0A370DD28"/>
<keyword evidence="1" id="KW-1133">Transmembrane helix</keyword>
<dbReference type="EMBL" id="QFXC01000011">
    <property type="protein sequence ID" value="RDH82480.1"/>
    <property type="molecule type" value="Genomic_DNA"/>
</dbReference>
<keyword evidence="3" id="KW-1185">Reference proteome</keyword>
<organism evidence="2 3">
    <name type="scientific">endosymbiont of Galathealinum brachiosum</name>
    <dbReference type="NCBI Taxonomy" id="2200906"/>
    <lineage>
        <taxon>Bacteria</taxon>
        <taxon>Pseudomonadati</taxon>
        <taxon>Pseudomonadota</taxon>
        <taxon>Gammaproteobacteria</taxon>
        <taxon>sulfur-oxidizing symbionts</taxon>
    </lineage>
</organism>
<feature type="transmembrane region" description="Helical" evidence="1">
    <location>
        <begin position="30"/>
        <end position="52"/>
    </location>
</feature>
<keyword evidence="1" id="KW-0812">Transmembrane</keyword>
<dbReference type="Proteomes" id="UP000254266">
    <property type="component" value="Unassembled WGS sequence"/>
</dbReference>
<accession>A0A370DD28</accession>
<sequence>MIWAFLLLIILGFTFVKIGTYSVWVTVLSFGIKLFTGFFLIILGIYLWKTLLSPMIKKIKKKNNRLPNST</sequence>
<comment type="caution">
    <text evidence="2">The sequence shown here is derived from an EMBL/GenBank/DDBJ whole genome shotgun (WGS) entry which is preliminary data.</text>
</comment>
<reference evidence="2 3" key="1">
    <citation type="journal article" date="2018" name="ISME J.">
        <title>Endosymbiont genomes yield clues of tubeworm success.</title>
        <authorList>
            <person name="Li Y."/>
            <person name="Liles M.R."/>
            <person name="Halanych K.M."/>
        </authorList>
    </citation>
    <scope>NUCLEOTIDE SEQUENCE [LARGE SCALE GENOMIC DNA]</scope>
    <source>
        <strain evidence="2">A1464</strain>
    </source>
</reference>
<evidence type="ECO:0000313" key="2">
    <source>
        <dbReference type="EMBL" id="RDH82480.1"/>
    </source>
</evidence>
<protein>
    <submittedName>
        <fullName evidence="2">Uncharacterized protein</fullName>
    </submittedName>
</protein>
<evidence type="ECO:0000313" key="3">
    <source>
        <dbReference type="Proteomes" id="UP000254266"/>
    </source>
</evidence>
<name>A0A370DD28_9GAMM</name>
<evidence type="ECO:0000256" key="1">
    <source>
        <dbReference type="SAM" id="Phobius"/>
    </source>
</evidence>
<keyword evidence="1" id="KW-0472">Membrane</keyword>
<proteinExistence type="predicted"/>
<gene>
    <name evidence="2" type="ORF">DIZ80_09320</name>
</gene>